<evidence type="ECO:0000256" key="8">
    <source>
        <dbReference type="ARBA" id="ARBA00023014"/>
    </source>
</evidence>
<dbReference type="CDD" id="cd00207">
    <property type="entry name" value="fer2"/>
    <property type="match status" value="1"/>
</dbReference>
<evidence type="ECO:0000256" key="2">
    <source>
        <dbReference type="ARBA" id="ARBA00022630"/>
    </source>
</evidence>
<sequence length="368" mass="39552">MPVQPALRTLHSRLAGPLLKAAGWLTTPAHPDDYLALLDPLLSTRHPSGRVVAVRPETADATTLAIRPGRGWAGHRAGQYLPVGVEIDGAWHWRTYSLTCPERPGGLLQVTVKAVPGGRVSPRLAYRTAPGTALRLGPAQGDFTLPDPLPDRMLLLTAGSGITPAMGILRTLAACPEPRPDVVLVHCAPTPPRMIFRTELRDLAGRQPWLRFHEHCTRPALGRLTPGRLVQLCPDWDERDTWACGPAAMLDAAEQHWASAGRSHRLRVERFRLTPPLPTHAADGGGRVRFTRTGTAADAGAAAPLLEVGEQAGVAMPYGCRRGICFGCAARLVHGRVRDLRTGQVHGEPGDLIQTCVSAAQGQLALEL</sequence>
<reference evidence="10 11" key="1">
    <citation type="journal article" date="2020" name="Int. J. Syst. Evol. Microbiol.">
        <title>Reclassification of Streptomyces castelarensis and Streptomyces sporoclivatus as later heterotypic synonyms of Streptomyces antimycoticus.</title>
        <authorList>
            <person name="Komaki H."/>
            <person name="Tamura T."/>
        </authorList>
    </citation>
    <scope>NUCLEOTIDE SEQUENCE [LARGE SCALE GENOMIC DNA]</scope>
    <source>
        <strain evidence="10 11">NBRC 100767</strain>
    </source>
</reference>
<keyword evidence="3" id="KW-0001">2Fe-2S</keyword>
<accession>A0A499UF03</accession>
<dbReference type="PROSITE" id="PS51384">
    <property type="entry name" value="FAD_FR"/>
    <property type="match status" value="1"/>
</dbReference>
<dbReference type="EMBL" id="AP019620">
    <property type="protein sequence ID" value="BBJ37978.1"/>
    <property type="molecule type" value="Genomic_DNA"/>
</dbReference>
<keyword evidence="7" id="KW-0408">Iron</keyword>
<dbReference type="InterPro" id="IPR012675">
    <property type="entry name" value="Beta-grasp_dom_sf"/>
</dbReference>
<evidence type="ECO:0000256" key="1">
    <source>
        <dbReference type="ARBA" id="ARBA00001974"/>
    </source>
</evidence>
<keyword evidence="6" id="KW-0560">Oxidoreductase</keyword>
<name>A0A499UF03_9ACTN</name>
<dbReference type="Gene3D" id="2.40.30.10">
    <property type="entry name" value="Translation factors"/>
    <property type="match status" value="1"/>
</dbReference>
<dbReference type="Gene3D" id="3.10.20.30">
    <property type="match status" value="1"/>
</dbReference>
<evidence type="ECO:0000313" key="11">
    <source>
        <dbReference type="Proteomes" id="UP000463951"/>
    </source>
</evidence>
<dbReference type="GO" id="GO:0051537">
    <property type="term" value="F:2 iron, 2 sulfur cluster binding"/>
    <property type="evidence" value="ECO:0007669"/>
    <property type="project" value="UniProtKB-KW"/>
</dbReference>
<dbReference type="InterPro" id="IPR017938">
    <property type="entry name" value="Riboflavin_synthase-like_b-brl"/>
</dbReference>
<evidence type="ECO:0000256" key="6">
    <source>
        <dbReference type="ARBA" id="ARBA00023002"/>
    </source>
</evidence>
<evidence type="ECO:0000256" key="5">
    <source>
        <dbReference type="ARBA" id="ARBA00022827"/>
    </source>
</evidence>
<dbReference type="PANTHER" id="PTHR47354:SF6">
    <property type="entry name" value="NADH OXIDOREDUCTASE HCR"/>
    <property type="match status" value="1"/>
</dbReference>
<dbReference type="InterPro" id="IPR001041">
    <property type="entry name" value="2Fe-2S_ferredoxin-type"/>
</dbReference>
<dbReference type="InterPro" id="IPR050415">
    <property type="entry name" value="MRET"/>
</dbReference>
<evidence type="ECO:0000313" key="10">
    <source>
        <dbReference type="EMBL" id="BBJ37978.1"/>
    </source>
</evidence>
<gene>
    <name evidence="10" type="ORF">SSPO_006960</name>
</gene>
<dbReference type="CDD" id="cd06216">
    <property type="entry name" value="FNR_iron_sulfur_binding_2"/>
    <property type="match status" value="1"/>
</dbReference>
<dbReference type="SUPFAM" id="SSF63380">
    <property type="entry name" value="Riboflavin synthase domain-like"/>
    <property type="match status" value="1"/>
</dbReference>
<evidence type="ECO:0000256" key="7">
    <source>
        <dbReference type="ARBA" id="ARBA00023004"/>
    </source>
</evidence>
<dbReference type="SUPFAM" id="SSF52343">
    <property type="entry name" value="Ferredoxin reductase-like, C-terminal NADP-linked domain"/>
    <property type="match status" value="1"/>
</dbReference>
<dbReference type="InterPro" id="IPR001433">
    <property type="entry name" value="OxRdtase_FAD/NAD-bd"/>
</dbReference>
<dbReference type="InterPro" id="IPR036010">
    <property type="entry name" value="2Fe-2S_ferredoxin-like_sf"/>
</dbReference>
<dbReference type="InterPro" id="IPR039261">
    <property type="entry name" value="FNR_nucleotide-bd"/>
</dbReference>
<dbReference type="Pfam" id="PF00175">
    <property type="entry name" value="NAD_binding_1"/>
    <property type="match status" value="1"/>
</dbReference>
<evidence type="ECO:0000256" key="4">
    <source>
        <dbReference type="ARBA" id="ARBA00022723"/>
    </source>
</evidence>
<dbReference type="InterPro" id="IPR008333">
    <property type="entry name" value="Cbr1-like_FAD-bd_dom"/>
</dbReference>
<dbReference type="GO" id="GO:0046872">
    <property type="term" value="F:metal ion binding"/>
    <property type="evidence" value="ECO:0007669"/>
    <property type="project" value="UniProtKB-KW"/>
</dbReference>
<keyword evidence="2" id="KW-0285">Flavoprotein</keyword>
<dbReference type="InterPro" id="IPR017927">
    <property type="entry name" value="FAD-bd_FR_type"/>
</dbReference>
<dbReference type="Proteomes" id="UP000463951">
    <property type="component" value="Chromosome"/>
</dbReference>
<keyword evidence="8" id="KW-0411">Iron-sulfur</keyword>
<comment type="cofactor">
    <cofactor evidence="1">
        <name>FAD</name>
        <dbReference type="ChEBI" id="CHEBI:57692"/>
    </cofactor>
</comment>
<feature type="domain" description="FAD-binding FR-type" evidence="9">
    <location>
        <begin position="44"/>
        <end position="146"/>
    </location>
</feature>
<dbReference type="Gene3D" id="3.40.50.80">
    <property type="entry name" value="Nucleotide-binding domain of ferredoxin-NADP reductase (FNR) module"/>
    <property type="match status" value="1"/>
</dbReference>
<dbReference type="Pfam" id="PF00970">
    <property type="entry name" value="FAD_binding_6"/>
    <property type="match status" value="1"/>
</dbReference>
<dbReference type="Pfam" id="PF00111">
    <property type="entry name" value="Fer2"/>
    <property type="match status" value="1"/>
</dbReference>
<protein>
    <submittedName>
        <fullName evidence="10">Oxidoreductase</fullName>
    </submittedName>
</protein>
<evidence type="ECO:0000259" key="9">
    <source>
        <dbReference type="PROSITE" id="PS51384"/>
    </source>
</evidence>
<keyword evidence="4" id="KW-0479">Metal-binding</keyword>
<proteinExistence type="predicted"/>
<dbReference type="PANTHER" id="PTHR47354">
    <property type="entry name" value="NADH OXIDOREDUCTASE HCR"/>
    <property type="match status" value="1"/>
</dbReference>
<evidence type="ECO:0000256" key="3">
    <source>
        <dbReference type="ARBA" id="ARBA00022714"/>
    </source>
</evidence>
<dbReference type="AlphaFoldDB" id="A0A499UF03"/>
<organism evidence="10 11">
    <name type="scientific">Streptomyces antimycoticus</name>
    <dbReference type="NCBI Taxonomy" id="68175"/>
    <lineage>
        <taxon>Bacteria</taxon>
        <taxon>Bacillati</taxon>
        <taxon>Actinomycetota</taxon>
        <taxon>Actinomycetes</taxon>
        <taxon>Kitasatosporales</taxon>
        <taxon>Streptomycetaceae</taxon>
        <taxon>Streptomyces</taxon>
        <taxon>Streptomyces violaceusniger group</taxon>
    </lineage>
</organism>
<dbReference type="GO" id="GO:0016491">
    <property type="term" value="F:oxidoreductase activity"/>
    <property type="evidence" value="ECO:0007669"/>
    <property type="project" value="UniProtKB-KW"/>
</dbReference>
<dbReference type="SUPFAM" id="SSF54292">
    <property type="entry name" value="2Fe-2S ferredoxin-like"/>
    <property type="match status" value="1"/>
</dbReference>
<keyword evidence="5" id="KW-0274">FAD</keyword>